<dbReference type="Pfam" id="PF01025">
    <property type="entry name" value="GrpE"/>
    <property type="match status" value="1"/>
</dbReference>
<dbReference type="Gene3D" id="3.90.20.20">
    <property type="match status" value="1"/>
</dbReference>
<dbReference type="RefSeq" id="WP_172839023.1">
    <property type="nucleotide sequence ID" value="NZ_LT838272.1"/>
</dbReference>
<gene>
    <name evidence="3" type="primary">grpE</name>
    <name evidence="7" type="ORF">SAMN00808754_0742</name>
</gene>
<reference evidence="7 8" key="1">
    <citation type="submission" date="2017-04" db="EMBL/GenBank/DDBJ databases">
        <authorList>
            <person name="Afonso C.L."/>
            <person name="Miller P.J."/>
            <person name="Scott M.A."/>
            <person name="Spackman E."/>
            <person name="Goraichik I."/>
            <person name="Dimitrov K.M."/>
            <person name="Suarez D.L."/>
            <person name="Swayne D.E."/>
        </authorList>
    </citation>
    <scope>NUCLEOTIDE SEQUENCE [LARGE SCALE GENOMIC DNA]</scope>
    <source>
        <strain evidence="7 8">ToBE</strain>
    </source>
</reference>
<protein>
    <recommendedName>
        <fullName evidence="3 4">Protein GrpE</fullName>
    </recommendedName>
    <alternativeName>
        <fullName evidence="3">HSP-70 cofactor</fullName>
    </alternativeName>
</protein>
<keyword evidence="2 3" id="KW-0143">Chaperone</keyword>
<dbReference type="PRINTS" id="PR00773">
    <property type="entry name" value="GRPEPROTEIN"/>
</dbReference>
<dbReference type="InterPro" id="IPR000740">
    <property type="entry name" value="GrpE"/>
</dbReference>
<dbReference type="Proteomes" id="UP000192569">
    <property type="component" value="Chromosome I"/>
</dbReference>
<dbReference type="GO" id="GO:0006457">
    <property type="term" value="P:protein folding"/>
    <property type="evidence" value="ECO:0007669"/>
    <property type="project" value="InterPro"/>
</dbReference>
<comment type="function">
    <text evidence="3 4">Participates actively in the response to hyperosmotic and heat shock by preventing the aggregation of stress-denatured proteins, in association with DnaK and GrpE. It is the nucleotide exchange factor for DnaK and may function as a thermosensor. Unfolded proteins bind initially to DnaJ; upon interaction with the DnaJ-bound protein, DnaK hydrolyzes its bound ATP, resulting in the formation of a stable complex. GrpE releases ADP from DnaK; ATP binding to DnaK triggers the release of the substrate protein, thus completing the reaction cycle. Several rounds of ATP-dependent interactions between DnaJ, DnaK and GrpE are required for fully efficient folding.</text>
</comment>
<feature type="region of interest" description="Disordered" evidence="6">
    <location>
        <begin position="221"/>
        <end position="272"/>
    </location>
</feature>
<dbReference type="SUPFAM" id="SSF58014">
    <property type="entry name" value="Coiled-coil domain of nucleotide exchange factor GrpE"/>
    <property type="match status" value="1"/>
</dbReference>
<dbReference type="GO" id="GO:0051082">
    <property type="term" value="F:unfolded protein binding"/>
    <property type="evidence" value="ECO:0007669"/>
    <property type="project" value="TreeGrafter"/>
</dbReference>
<dbReference type="SUPFAM" id="SSF51064">
    <property type="entry name" value="Head domain of nucleotide exchange factor GrpE"/>
    <property type="match status" value="1"/>
</dbReference>
<evidence type="ECO:0000313" key="8">
    <source>
        <dbReference type="Proteomes" id="UP000192569"/>
    </source>
</evidence>
<dbReference type="GO" id="GO:0005737">
    <property type="term" value="C:cytoplasm"/>
    <property type="evidence" value="ECO:0007669"/>
    <property type="project" value="UniProtKB-SubCell"/>
</dbReference>
<dbReference type="GO" id="GO:0000774">
    <property type="term" value="F:adenyl-nucleotide exchange factor activity"/>
    <property type="evidence" value="ECO:0007669"/>
    <property type="project" value="InterPro"/>
</dbReference>
<dbReference type="NCBIfam" id="NF010738">
    <property type="entry name" value="PRK14140.1"/>
    <property type="match status" value="1"/>
</dbReference>
<dbReference type="PANTHER" id="PTHR21237">
    <property type="entry name" value="GRPE PROTEIN"/>
    <property type="match status" value="1"/>
</dbReference>
<keyword evidence="3 4" id="KW-0346">Stress response</keyword>
<proteinExistence type="inferred from homology"/>
<evidence type="ECO:0000256" key="5">
    <source>
        <dbReference type="RuleBase" id="RU004478"/>
    </source>
</evidence>
<dbReference type="HAMAP" id="MF_01151">
    <property type="entry name" value="GrpE"/>
    <property type="match status" value="1"/>
</dbReference>
<name>A0A1W1VHS9_9FIRM</name>
<dbReference type="InterPro" id="IPR009012">
    <property type="entry name" value="GrpE_head"/>
</dbReference>
<feature type="compositionally biased region" description="Basic and acidic residues" evidence="6">
    <location>
        <begin position="43"/>
        <end position="56"/>
    </location>
</feature>
<evidence type="ECO:0000256" key="2">
    <source>
        <dbReference type="ARBA" id="ARBA00023186"/>
    </source>
</evidence>
<accession>A0A1W1VHS9</accession>
<dbReference type="EMBL" id="LT838272">
    <property type="protein sequence ID" value="SMB92912.1"/>
    <property type="molecule type" value="Genomic_DNA"/>
</dbReference>
<comment type="subcellular location">
    <subcellularLocation>
        <location evidence="3">Cytoplasm</location>
    </subcellularLocation>
</comment>
<feature type="compositionally biased region" description="Basic and acidic residues" evidence="6">
    <location>
        <begin position="233"/>
        <end position="260"/>
    </location>
</feature>
<keyword evidence="3" id="KW-0963">Cytoplasm</keyword>
<evidence type="ECO:0000256" key="4">
    <source>
        <dbReference type="RuleBase" id="RU000639"/>
    </source>
</evidence>
<evidence type="ECO:0000256" key="6">
    <source>
        <dbReference type="SAM" id="MobiDB-lite"/>
    </source>
</evidence>
<dbReference type="PROSITE" id="PS01071">
    <property type="entry name" value="GRPE"/>
    <property type="match status" value="1"/>
</dbReference>
<sequence>MVQEEPKIKTQEAQGVKLEPEGREVEQPNGGTGEASNKGGAPEPEKATAEAAKEEVEAAEEGEVEEERDTREAEIASLKEQVESLRSQLIRLHADFDNYRKRVRREQQEIKETAAASLIKELLPVLDNLELALTAAKAEGKNEALVSGIEMVWRQLLNVLSREGLTPIEAVGRPFDPFHHEAVATEEASEASQYNMITAELRKGYLLRGRLLRPALVKVAVPPAPPPATASKPEQKREEETKQTESEEVKPEETKVREELGNQSCDQETKEN</sequence>
<comment type="subunit">
    <text evidence="3">Homodimer.</text>
</comment>
<evidence type="ECO:0000256" key="1">
    <source>
        <dbReference type="ARBA" id="ARBA00009054"/>
    </source>
</evidence>
<dbReference type="AlphaFoldDB" id="A0A1W1VHS9"/>
<dbReference type="GO" id="GO:0051087">
    <property type="term" value="F:protein-folding chaperone binding"/>
    <property type="evidence" value="ECO:0007669"/>
    <property type="project" value="InterPro"/>
</dbReference>
<dbReference type="STRING" id="698762.SAMN00808754_0742"/>
<dbReference type="CDD" id="cd00446">
    <property type="entry name" value="GrpE"/>
    <property type="match status" value="1"/>
</dbReference>
<dbReference type="PANTHER" id="PTHR21237:SF23">
    <property type="entry name" value="GRPE PROTEIN HOMOLOG, MITOCHONDRIAL"/>
    <property type="match status" value="1"/>
</dbReference>
<evidence type="ECO:0000256" key="3">
    <source>
        <dbReference type="HAMAP-Rule" id="MF_01151"/>
    </source>
</evidence>
<evidence type="ECO:0000313" key="7">
    <source>
        <dbReference type="EMBL" id="SMB92912.1"/>
    </source>
</evidence>
<feature type="compositionally biased region" description="Acidic residues" evidence="6">
    <location>
        <begin position="57"/>
        <end position="67"/>
    </location>
</feature>
<organism evidence="7 8">
    <name type="scientific">Thermanaeromonas toyohensis ToBE</name>
    <dbReference type="NCBI Taxonomy" id="698762"/>
    <lineage>
        <taxon>Bacteria</taxon>
        <taxon>Bacillati</taxon>
        <taxon>Bacillota</taxon>
        <taxon>Clostridia</taxon>
        <taxon>Neomoorellales</taxon>
        <taxon>Neomoorellaceae</taxon>
        <taxon>Thermanaeromonas</taxon>
    </lineage>
</organism>
<feature type="compositionally biased region" description="Basic and acidic residues" evidence="6">
    <location>
        <begin position="1"/>
        <end position="10"/>
    </location>
</feature>
<dbReference type="InterPro" id="IPR013805">
    <property type="entry name" value="GrpE_CC"/>
</dbReference>
<dbReference type="GO" id="GO:0042803">
    <property type="term" value="F:protein homodimerization activity"/>
    <property type="evidence" value="ECO:0007669"/>
    <property type="project" value="InterPro"/>
</dbReference>
<feature type="region of interest" description="Disordered" evidence="6">
    <location>
        <begin position="1"/>
        <end position="73"/>
    </location>
</feature>
<comment type="similarity">
    <text evidence="1 3 5">Belongs to the GrpE family.</text>
</comment>
<keyword evidence="8" id="KW-1185">Reference proteome</keyword>
<dbReference type="Gene3D" id="2.30.22.10">
    <property type="entry name" value="Head domain of nucleotide exchange factor GrpE"/>
    <property type="match status" value="1"/>
</dbReference>